<name>A0A0U5B0X7_9BACL</name>
<keyword evidence="1 4" id="KW-0028">Amino-acid biosynthesis</keyword>
<organism evidence="5 6">
    <name type="scientific">Aneurinibacillus soli</name>
    <dbReference type="NCBI Taxonomy" id="1500254"/>
    <lineage>
        <taxon>Bacteria</taxon>
        <taxon>Bacillati</taxon>
        <taxon>Bacillota</taxon>
        <taxon>Bacilli</taxon>
        <taxon>Bacillales</taxon>
        <taxon>Paenibacillaceae</taxon>
        <taxon>Aneurinibacillus group</taxon>
        <taxon>Aneurinibacillus</taxon>
    </lineage>
</organism>
<dbReference type="SUPFAM" id="SSF56784">
    <property type="entry name" value="HAD-like"/>
    <property type="match status" value="1"/>
</dbReference>
<dbReference type="KEGG" id="asoc:CB4_03886"/>
<dbReference type="RefSeq" id="WP_096467307.1">
    <property type="nucleotide sequence ID" value="NZ_AP017312.1"/>
</dbReference>
<dbReference type="UniPathway" id="UPA00904">
    <property type="reaction ID" value="UER00877"/>
</dbReference>
<evidence type="ECO:0000313" key="6">
    <source>
        <dbReference type="Proteomes" id="UP000217696"/>
    </source>
</evidence>
<comment type="pathway">
    <text evidence="4">Amino-acid biosynthesis; L-methionine biosynthesis via salvage pathway; L-methionine from S-methyl-5-thio-alpha-D-ribose 1-phosphate: step 4/6.</text>
</comment>
<dbReference type="EC" id="3.1.3.87" evidence="4"/>
<dbReference type="InterPro" id="IPR050849">
    <property type="entry name" value="HAD-like_hydrolase_phosphatase"/>
</dbReference>
<dbReference type="OrthoDB" id="9804940at2"/>
<dbReference type="NCBIfam" id="TIGR01488">
    <property type="entry name" value="HAD-SF-IB"/>
    <property type="match status" value="1"/>
</dbReference>
<dbReference type="PANTHER" id="PTHR28181:SF2">
    <property type="entry name" value="PHOSPHORIC MONOESTER HYDROLASE"/>
    <property type="match status" value="1"/>
</dbReference>
<dbReference type="EMBL" id="AP017312">
    <property type="protein sequence ID" value="BAU29649.1"/>
    <property type="molecule type" value="Genomic_DNA"/>
</dbReference>
<dbReference type="GO" id="GO:0019509">
    <property type="term" value="P:L-methionine salvage from methylthioadenosine"/>
    <property type="evidence" value="ECO:0007669"/>
    <property type="project" value="UniProtKB-UniRule"/>
</dbReference>
<comment type="catalytic activity">
    <reaction evidence="4">
        <text>2-hydroxy-5-methylsulfanyl-3-oxopent-1-enyl phosphate + H2O = 1,2-dihydroxy-5-(methylsulfanyl)pent-1-en-3-one + phosphate</text>
        <dbReference type="Rhea" id="RHEA:14481"/>
        <dbReference type="ChEBI" id="CHEBI:15377"/>
        <dbReference type="ChEBI" id="CHEBI:43474"/>
        <dbReference type="ChEBI" id="CHEBI:49252"/>
        <dbReference type="ChEBI" id="CHEBI:59505"/>
        <dbReference type="EC" id="3.1.3.87"/>
    </reaction>
</comment>
<accession>A0A0U5B0X7</accession>
<dbReference type="NCBIfam" id="TIGR01489">
    <property type="entry name" value="DKMTPPase-SF"/>
    <property type="match status" value="1"/>
</dbReference>
<sequence>MSKKIVIFCDFDGTITEKDNIIDIMAEFAPPEWKSIVDDMFAKKQSLRAGVHALFALIPSEKRQEMTDFVLQRAVVRPGFGEFVDFCHAHEIELLVTSNGIDFFIEPILAPYADRIPKIYCNKADFTGEYVNIIYPYTCDEHCDVDCGMCKTTVNRSYRNDDYFKVVIGDSITDLEGAKIADAVIARAYLEEKCEELGIAYDRFADFYDCIDALKRLQVKTEGTS</sequence>
<keyword evidence="2 4" id="KW-0378">Hydrolase</keyword>
<keyword evidence="3 4" id="KW-0486">Methionine biosynthesis</keyword>
<evidence type="ECO:0000313" key="5">
    <source>
        <dbReference type="EMBL" id="BAU29649.1"/>
    </source>
</evidence>
<evidence type="ECO:0000256" key="2">
    <source>
        <dbReference type="ARBA" id="ARBA00022801"/>
    </source>
</evidence>
<proteinExistence type="inferred from homology"/>
<gene>
    <name evidence="4 5" type="primary">mtnX</name>
    <name evidence="5" type="ORF">CB4_03886</name>
</gene>
<dbReference type="PANTHER" id="PTHR28181">
    <property type="entry name" value="UPF0655 PROTEIN YCR015C"/>
    <property type="match status" value="1"/>
</dbReference>
<dbReference type="InterPro" id="IPR023214">
    <property type="entry name" value="HAD_sf"/>
</dbReference>
<protein>
    <recommendedName>
        <fullName evidence="4">2-hydroxy-3-keto-5-methylthiopentenyl-1-phosphate phosphatase</fullName>
        <shortName evidence="4">HK-MTPenyl-1-P phosphatase</shortName>
        <ecNumber evidence="4">3.1.3.87</ecNumber>
    </recommendedName>
</protein>
<evidence type="ECO:0000256" key="4">
    <source>
        <dbReference type="HAMAP-Rule" id="MF_01680"/>
    </source>
</evidence>
<reference evidence="5 6" key="1">
    <citation type="submission" date="2015-12" db="EMBL/GenBank/DDBJ databases">
        <title>Genome sequence of Aneurinibacillus soli.</title>
        <authorList>
            <person name="Lee J.S."/>
            <person name="Lee K.C."/>
            <person name="Kim K.K."/>
            <person name="Lee B.W."/>
        </authorList>
    </citation>
    <scope>NUCLEOTIDE SEQUENCE [LARGE SCALE GENOMIC DNA]</scope>
    <source>
        <strain evidence="5 6">CB4</strain>
    </source>
</reference>
<comment type="similarity">
    <text evidence="4">Belongs to the HAD-like hydrolase superfamily. MtnX family.</text>
</comment>
<evidence type="ECO:0000256" key="3">
    <source>
        <dbReference type="ARBA" id="ARBA00023167"/>
    </source>
</evidence>
<dbReference type="InterPro" id="IPR036412">
    <property type="entry name" value="HAD-like_sf"/>
</dbReference>
<comment type="function">
    <text evidence="4">Dephosphorylates 2-hydroxy-3-keto-5-methylthiopentenyl-1-phosphate (HK-MTPenyl-1-P) yielding 1,2-dihydroxy-3-keto-5-methylthiopentene (DHK-MTPene).</text>
</comment>
<dbReference type="AlphaFoldDB" id="A0A0U5B0X7"/>
<dbReference type="HAMAP" id="MF_01680">
    <property type="entry name" value="Salvage_MtnX"/>
    <property type="match status" value="1"/>
</dbReference>
<dbReference type="Gene3D" id="3.40.50.1000">
    <property type="entry name" value="HAD superfamily/HAD-like"/>
    <property type="match status" value="1"/>
</dbReference>
<dbReference type="InterPro" id="IPR006384">
    <property type="entry name" value="HAD_hydro_PyrdxlP_Pase-like"/>
</dbReference>
<keyword evidence="6" id="KW-1185">Reference proteome</keyword>
<dbReference type="Pfam" id="PF12710">
    <property type="entry name" value="HAD"/>
    <property type="match status" value="1"/>
</dbReference>
<dbReference type="GO" id="GO:0043716">
    <property type="term" value="F:2-hydroxy-3-keto-5-methylthiopentenyl-1-phosphate phosphatase activity"/>
    <property type="evidence" value="ECO:0007669"/>
    <property type="project" value="UniProtKB-UniRule"/>
</dbReference>
<evidence type="ECO:0000256" key="1">
    <source>
        <dbReference type="ARBA" id="ARBA00022605"/>
    </source>
</evidence>
<dbReference type="InterPro" id="IPR017718">
    <property type="entry name" value="HAD-SF_hydro_IB_MtnX"/>
</dbReference>
<dbReference type="Gene3D" id="3.90.1470.20">
    <property type="match status" value="1"/>
</dbReference>
<dbReference type="Proteomes" id="UP000217696">
    <property type="component" value="Chromosome"/>
</dbReference>